<protein>
    <submittedName>
        <fullName evidence="1">(diamondback moth) hypothetical protein</fullName>
    </submittedName>
</protein>
<comment type="caution">
    <text evidence="1">The sequence shown here is derived from an EMBL/GenBank/DDBJ whole genome shotgun (WGS) entry which is preliminary data.</text>
</comment>
<dbReference type="EMBL" id="CAJHNJ030000039">
    <property type="protein sequence ID" value="CAG9129928.1"/>
    <property type="molecule type" value="Genomic_DNA"/>
</dbReference>
<proteinExistence type="predicted"/>
<evidence type="ECO:0000313" key="1">
    <source>
        <dbReference type="EMBL" id="CAG9129928.1"/>
    </source>
</evidence>
<reference evidence="1" key="1">
    <citation type="submission" date="2020-11" db="EMBL/GenBank/DDBJ databases">
        <authorList>
            <person name="Whiteford S."/>
        </authorList>
    </citation>
    <scope>NUCLEOTIDE SEQUENCE</scope>
</reference>
<sequence length="140" mass="15336">MSPNQQCRTQVGDVFINTPTNASVTSFQLPAVEVPALQEEIKKDTKQLDLRNVDFRDIKDILNSAKFSANGTPMDFLVKNEISVWTLMLRNSPKSPVSPSDNFSLEEGGVKVANPRQISFVSTTAPATPAKPSRSCVINN</sequence>
<evidence type="ECO:0000313" key="2">
    <source>
        <dbReference type="Proteomes" id="UP000653454"/>
    </source>
</evidence>
<dbReference type="Proteomes" id="UP000653454">
    <property type="component" value="Unassembled WGS sequence"/>
</dbReference>
<gene>
    <name evidence="1" type="ORF">PLXY2_LOCUS9716</name>
</gene>
<name>A0A8S4FQX1_PLUXY</name>
<accession>A0A8S4FQX1</accession>
<dbReference type="AlphaFoldDB" id="A0A8S4FQX1"/>
<keyword evidence="2" id="KW-1185">Reference proteome</keyword>
<organism evidence="1 2">
    <name type="scientific">Plutella xylostella</name>
    <name type="common">Diamondback moth</name>
    <name type="synonym">Plutella maculipennis</name>
    <dbReference type="NCBI Taxonomy" id="51655"/>
    <lineage>
        <taxon>Eukaryota</taxon>
        <taxon>Metazoa</taxon>
        <taxon>Ecdysozoa</taxon>
        <taxon>Arthropoda</taxon>
        <taxon>Hexapoda</taxon>
        <taxon>Insecta</taxon>
        <taxon>Pterygota</taxon>
        <taxon>Neoptera</taxon>
        <taxon>Endopterygota</taxon>
        <taxon>Lepidoptera</taxon>
        <taxon>Glossata</taxon>
        <taxon>Ditrysia</taxon>
        <taxon>Yponomeutoidea</taxon>
        <taxon>Plutellidae</taxon>
        <taxon>Plutella</taxon>
    </lineage>
</organism>